<reference evidence="1" key="2">
    <citation type="journal article" date="2022" name="New Phytol.">
        <title>Evolutionary transition to the ectomycorrhizal habit in the genomes of a hyperdiverse lineage of mushroom-forming fungi.</title>
        <authorList>
            <person name="Looney B."/>
            <person name="Miyauchi S."/>
            <person name="Morin E."/>
            <person name="Drula E."/>
            <person name="Courty P.E."/>
            <person name="Kohler A."/>
            <person name="Kuo A."/>
            <person name="LaButti K."/>
            <person name="Pangilinan J."/>
            <person name="Lipzen A."/>
            <person name="Riley R."/>
            <person name="Andreopoulos W."/>
            <person name="He G."/>
            <person name="Johnson J."/>
            <person name="Nolan M."/>
            <person name="Tritt A."/>
            <person name="Barry K.W."/>
            <person name="Grigoriev I.V."/>
            <person name="Nagy L.G."/>
            <person name="Hibbett D."/>
            <person name="Henrissat B."/>
            <person name="Matheny P.B."/>
            <person name="Labbe J."/>
            <person name="Martin F.M."/>
        </authorList>
    </citation>
    <scope>NUCLEOTIDE SEQUENCE</scope>
    <source>
        <strain evidence="1">EC-137</strain>
    </source>
</reference>
<comment type="caution">
    <text evidence="1">The sequence shown here is derived from an EMBL/GenBank/DDBJ whole genome shotgun (WGS) entry which is preliminary data.</text>
</comment>
<sequence>MNTWSLFSVALFFAHALAAIGPSATLTLSNVQLSPDGNSRDTVVANAQFPGPLITGNKGASFSLNVIDNLNDTNMDLVSSVHWHGLFQHGTAHADGPSFVTQCPLIPGESFNYQFSVPDQAGTYWYHSHYRNQYCDGLRGPLVIYDPRDPNESLYDVDNDSTVITLADWYHYFSTNPVVPPAPSTTLINGKGRFSGGPLVDLAVINVVKGSRYRFRLVSISCDTNFIFSIDGHQFTVIEVDGVNHQPLLIDNVQIFAAQRYSLVMAANQPVGNYWIRAQPNNINASFANGQNSAILRYSGAAVADPTSTSSLSLPLAEQNLHPLTDAVPPGLPVPGGADINIQLLVSFNGTAFLVNGVPFQAPSVPVLLQILSGTPANSLLPSGSVFSLARNKTVEISIPGGVIAGPHPVHLHGHVFSVVRSAGNSTYNFINPPQRDTVSIGTAATDNTTIRFVTNNPGPWFMHCHIDWHLNTGFAVVMAEDVADIPSVDRPPSSFNNICSNYNTYAAANGLSP</sequence>
<dbReference type="EMBL" id="MU273618">
    <property type="protein sequence ID" value="KAI0030502.1"/>
    <property type="molecule type" value="Genomic_DNA"/>
</dbReference>
<name>A0ACB8QFQ9_9AGAM</name>
<proteinExistence type="predicted"/>
<evidence type="ECO:0000313" key="1">
    <source>
        <dbReference type="EMBL" id="KAI0030502.1"/>
    </source>
</evidence>
<keyword evidence="2" id="KW-1185">Reference proteome</keyword>
<gene>
    <name evidence="1" type="ORF">K488DRAFT_54075</name>
</gene>
<protein>
    <submittedName>
        <fullName evidence="1">Laccase</fullName>
    </submittedName>
</protein>
<organism evidence="1 2">
    <name type="scientific">Vararia minispora EC-137</name>
    <dbReference type="NCBI Taxonomy" id="1314806"/>
    <lineage>
        <taxon>Eukaryota</taxon>
        <taxon>Fungi</taxon>
        <taxon>Dikarya</taxon>
        <taxon>Basidiomycota</taxon>
        <taxon>Agaricomycotina</taxon>
        <taxon>Agaricomycetes</taxon>
        <taxon>Russulales</taxon>
        <taxon>Lachnocladiaceae</taxon>
        <taxon>Vararia</taxon>
    </lineage>
</organism>
<evidence type="ECO:0000313" key="2">
    <source>
        <dbReference type="Proteomes" id="UP000814128"/>
    </source>
</evidence>
<accession>A0ACB8QFQ9</accession>
<reference evidence="1" key="1">
    <citation type="submission" date="2021-02" db="EMBL/GenBank/DDBJ databases">
        <authorList>
            <consortium name="DOE Joint Genome Institute"/>
            <person name="Ahrendt S."/>
            <person name="Looney B.P."/>
            <person name="Miyauchi S."/>
            <person name="Morin E."/>
            <person name="Drula E."/>
            <person name="Courty P.E."/>
            <person name="Chicoki N."/>
            <person name="Fauchery L."/>
            <person name="Kohler A."/>
            <person name="Kuo A."/>
            <person name="Labutti K."/>
            <person name="Pangilinan J."/>
            <person name="Lipzen A."/>
            <person name="Riley R."/>
            <person name="Andreopoulos W."/>
            <person name="He G."/>
            <person name="Johnson J."/>
            <person name="Barry K.W."/>
            <person name="Grigoriev I.V."/>
            <person name="Nagy L."/>
            <person name="Hibbett D."/>
            <person name="Henrissat B."/>
            <person name="Matheny P.B."/>
            <person name="Labbe J."/>
            <person name="Martin F."/>
        </authorList>
    </citation>
    <scope>NUCLEOTIDE SEQUENCE</scope>
    <source>
        <strain evidence="1">EC-137</strain>
    </source>
</reference>
<dbReference type="Proteomes" id="UP000814128">
    <property type="component" value="Unassembled WGS sequence"/>
</dbReference>